<dbReference type="InterPro" id="IPR052340">
    <property type="entry name" value="RNase_Y/CdgJ"/>
</dbReference>
<dbReference type="Pfam" id="PF08668">
    <property type="entry name" value="HDOD"/>
    <property type="match status" value="1"/>
</dbReference>
<gene>
    <name evidence="2" type="ORF">GM658_04010</name>
</gene>
<feature type="domain" description="HDOD" evidence="1">
    <location>
        <begin position="27"/>
        <end position="223"/>
    </location>
</feature>
<dbReference type="SUPFAM" id="SSF109604">
    <property type="entry name" value="HD-domain/PDEase-like"/>
    <property type="match status" value="1"/>
</dbReference>
<reference evidence="2 3" key="1">
    <citation type="submission" date="2019-11" db="EMBL/GenBank/DDBJ databases">
        <title>Type strains purchased from KCTC, JCM and DSMZ.</title>
        <authorList>
            <person name="Lu H."/>
        </authorList>
    </citation>
    <scope>NUCLEOTIDE SEQUENCE [LARGE SCALE GENOMIC DNA]</scope>
    <source>
        <strain evidence="2 3">JCM 31587</strain>
    </source>
</reference>
<dbReference type="Gene3D" id="1.10.3210.10">
    <property type="entry name" value="Hypothetical protein af1432"/>
    <property type="match status" value="1"/>
</dbReference>
<evidence type="ECO:0000313" key="3">
    <source>
        <dbReference type="Proteomes" id="UP000472320"/>
    </source>
</evidence>
<dbReference type="Gene3D" id="3.30.450.40">
    <property type="match status" value="1"/>
</dbReference>
<dbReference type="SUPFAM" id="SSF55781">
    <property type="entry name" value="GAF domain-like"/>
    <property type="match status" value="1"/>
</dbReference>
<proteinExistence type="predicted"/>
<dbReference type="InterPro" id="IPR013976">
    <property type="entry name" value="HDOD"/>
</dbReference>
<dbReference type="PANTHER" id="PTHR33525:SF3">
    <property type="entry name" value="RIBONUCLEASE Y"/>
    <property type="match status" value="1"/>
</dbReference>
<name>A0A6L6QCI7_9BURK</name>
<evidence type="ECO:0000313" key="2">
    <source>
        <dbReference type="EMBL" id="MTW09754.1"/>
    </source>
</evidence>
<dbReference type="PROSITE" id="PS51833">
    <property type="entry name" value="HDOD"/>
    <property type="match status" value="1"/>
</dbReference>
<comment type="caution">
    <text evidence="2">The sequence shown here is derived from an EMBL/GenBank/DDBJ whole genome shotgun (WGS) entry which is preliminary data.</text>
</comment>
<dbReference type="PANTHER" id="PTHR33525">
    <property type="match status" value="1"/>
</dbReference>
<dbReference type="AlphaFoldDB" id="A0A6L6QCI7"/>
<dbReference type="InterPro" id="IPR029016">
    <property type="entry name" value="GAF-like_dom_sf"/>
</dbReference>
<protein>
    <submittedName>
        <fullName evidence="2">HDOD domain-containing protein</fullName>
    </submittedName>
</protein>
<organism evidence="2 3">
    <name type="scientific">Massilia eburnea</name>
    <dbReference type="NCBI Taxonomy" id="1776165"/>
    <lineage>
        <taxon>Bacteria</taxon>
        <taxon>Pseudomonadati</taxon>
        <taxon>Pseudomonadota</taxon>
        <taxon>Betaproteobacteria</taxon>
        <taxon>Burkholderiales</taxon>
        <taxon>Oxalobacteraceae</taxon>
        <taxon>Telluria group</taxon>
        <taxon>Massilia</taxon>
    </lineage>
</organism>
<accession>A0A6L6QCI7</accession>
<keyword evidence="3" id="KW-1185">Reference proteome</keyword>
<dbReference type="OrthoDB" id="9791419at2"/>
<dbReference type="RefSeq" id="WP_155452700.1">
    <property type="nucleotide sequence ID" value="NZ_WNKX01000002.1"/>
</dbReference>
<sequence length="524" mass="56724">MNTSHTPEERPVRAYLLKKLCSDDEGLFALGVSMARVVQMADSDDQGTQSLAYHVLSDVALTQKILRLANTPQYRQASGAPVTTISHAISLLGFDNVKTTALAMMLVDTMSNSKHAKSVRVELEAALCASLVGRELARYSPYQKAEEASIGALFKNLGPLMIASREHERFREINALIEAGEHSHGQASQMILGSSYDTLTATVLREWKIPEVIIRSLQPIYGSTLRPPADRAEWIRQVVTFSIEAARALTRVGGVKPEDVRALHQRYGNSLGLEKEQITTVLTRARSGMDALLNSMQLDGGVGGKYGEPGDPYAEAEAAPAAAGADAAGTLPSVLALASLDSGAKEGAYPSGKPYDARERLLAGVQELTEMRVEGKAKVNELVQAVLETLYRSMGFRFATVCLKDVKAAQFRARIALGDKLAARQEGFVFPLQGKDLFHLALDNDADLMIADASTNKIQDLLPQWHRDLLPDARSFIVLPLVVNGVQLGLFYADRSQPAPEGVPPDETSLIRALKAQVLAALSP</sequence>
<dbReference type="EMBL" id="WNKX01000002">
    <property type="protein sequence ID" value="MTW09754.1"/>
    <property type="molecule type" value="Genomic_DNA"/>
</dbReference>
<dbReference type="Proteomes" id="UP000472320">
    <property type="component" value="Unassembled WGS sequence"/>
</dbReference>
<evidence type="ECO:0000259" key="1">
    <source>
        <dbReference type="PROSITE" id="PS51833"/>
    </source>
</evidence>